<evidence type="ECO:0000256" key="1">
    <source>
        <dbReference type="ARBA" id="ARBA00023015"/>
    </source>
</evidence>
<keyword evidence="2" id="KW-0238">DNA-binding</keyword>
<organism evidence="5 6">
    <name type="scientific">Planomonospora parontospora</name>
    <dbReference type="NCBI Taxonomy" id="58119"/>
    <lineage>
        <taxon>Bacteria</taxon>
        <taxon>Bacillati</taxon>
        <taxon>Actinomycetota</taxon>
        <taxon>Actinomycetes</taxon>
        <taxon>Streptosporangiales</taxon>
        <taxon>Streptosporangiaceae</taxon>
        <taxon>Planomonospora</taxon>
    </lineage>
</organism>
<evidence type="ECO:0000313" key="6">
    <source>
        <dbReference type="Proteomes" id="UP000627984"/>
    </source>
</evidence>
<dbReference type="Gene3D" id="1.10.10.10">
    <property type="entry name" value="Winged helix-like DNA-binding domain superfamily/Winged helix DNA-binding domain"/>
    <property type="match status" value="2"/>
</dbReference>
<feature type="domain" description="HTH gntR-type" evidence="4">
    <location>
        <begin position="8"/>
        <end position="76"/>
    </location>
</feature>
<evidence type="ECO:0000259" key="4">
    <source>
        <dbReference type="PROSITE" id="PS50949"/>
    </source>
</evidence>
<dbReference type="PANTHER" id="PTHR44846">
    <property type="entry name" value="MANNOSYL-D-GLYCERATE TRANSPORT/METABOLISM SYSTEM REPRESSOR MNGR-RELATED"/>
    <property type="match status" value="1"/>
</dbReference>
<dbReference type="SMART" id="SM00345">
    <property type="entry name" value="HTH_GNTR"/>
    <property type="match status" value="2"/>
</dbReference>
<dbReference type="InterPro" id="IPR036388">
    <property type="entry name" value="WH-like_DNA-bd_sf"/>
</dbReference>
<reference evidence="5" key="2">
    <citation type="submission" date="2022-09" db="EMBL/GenBank/DDBJ databases">
        <authorList>
            <person name="Sun Q."/>
            <person name="Ohkuma M."/>
        </authorList>
    </citation>
    <scope>NUCLEOTIDE SEQUENCE</scope>
    <source>
        <strain evidence="5">JCM 3093</strain>
    </source>
</reference>
<sequence length="164" mass="18201">MLDHEGDTHLYLQVAEIIRRRISDGAIRPGSAVPSESKLRKEFGIARTTARRAVRVLRDEGLVHAIPGEGTFVGPPGGPRRANRSTPLYREIADDLTTRITRGDLKPRRPIPSETALVQRHGVARETVRRAVGLLREQGWVYTVPQRGTYVNPPGEWPEGNSGL</sequence>
<accession>A0AA37BHL6</accession>
<dbReference type="GO" id="GO:0003677">
    <property type="term" value="F:DNA binding"/>
    <property type="evidence" value="ECO:0007669"/>
    <property type="project" value="UniProtKB-KW"/>
</dbReference>
<proteinExistence type="predicted"/>
<evidence type="ECO:0000313" key="5">
    <source>
        <dbReference type="EMBL" id="GGK72708.1"/>
    </source>
</evidence>
<gene>
    <name evidence="5" type="ORF">GCM10010126_35190</name>
</gene>
<keyword evidence="1" id="KW-0805">Transcription regulation</keyword>
<dbReference type="PROSITE" id="PS50949">
    <property type="entry name" value="HTH_GNTR"/>
    <property type="match status" value="2"/>
</dbReference>
<dbReference type="InterPro" id="IPR000524">
    <property type="entry name" value="Tscrpt_reg_HTH_GntR"/>
</dbReference>
<dbReference type="PANTHER" id="PTHR44846:SF1">
    <property type="entry name" value="MANNOSYL-D-GLYCERATE TRANSPORT_METABOLISM SYSTEM REPRESSOR MNGR-RELATED"/>
    <property type="match status" value="1"/>
</dbReference>
<dbReference type="Proteomes" id="UP000627984">
    <property type="component" value="Unassembled WGS sequence"/>
</dbReference>
<comment type="caution">
    <text evidence="5">The sequence shown here is derived from an EMBL/GenBank/DDBJ whole genome shotgun (WGS) entry which is preliminary data.</text>
</comment>
<reference evidence="5" key="1">
    <citation type="journal article" date="2014" name="Int. J. Syst. Evol. Microbiol.">
        <title>Complete genome sequence of Corynebacterium casei LMG S-19264T (=DSM 44701T), isolated from a smear-ripened cheese.</title>
        <authorList>
            <consortium name="US DOE Joint Genome Institute (JGI-PGF)"/>
            <person name="Walter F."/>
            <person name="Albersmeier A."/>
            <person name="Kalinowski J."/>
            <person name="Ruckert C."/>
        </authorList>
    </citation>
    <scope>NUCLEOTIDE SEQUENCE</scope>
    <source>
        <strain evidence="5">JCM 3093</strain>
    </source>
</reference>
<dbReference type="GO" id="GO:0045892">
    <property type="term" value="P:negative regulation of DNA-templated transcription"/>
    <property type="evidence" value="ECO:0007669"/>
    <property type="project" value="TreeGrafter"/>
</dbReference>
<dbReference type="PRINTS" id="PR00035">
    <property type="entry name" value="HTHGNTR"/>
</dbReference>
<evidence type="ECO:0000256" key="3">
    <source>
        <dbReference type="ARBA" id="ARBA00023163"/>
    </source>
</evidence>
<evidence type="ECO:0000256" key="2">
    <source>
        <dbReference type="ARBA" id="ARBA00023125"/>
    </source>
</evidence>
<dbReference type="AlphaFoldDB" id="A0AA37BHL6"/>
<dbReference type="Pfam" id="PF00392">
    <property type="entry name" value="GntR"/>
    <property type="match status" value="2"/>
</dbReference>
<dbReference type="GO" id="GO:0003700">
    <property type="term" value="F:DNA-binding transcription factor activity"/>
    <property type="evidence" value="ECO:0007669"/>
    <property type="project" value="InterPro"/>
</dbReference>
<name>A0AA37BHL6_9ACTN</name>
<keyword evidence="3" id="KW-0804">Transcription</keyword>
<feature type="domain" description="HTH gntR-type" evidence="4">
    <location>
        <begin position="86"/>
        <end position="154"/>
    </location>
</feature>
<dbReference type="CDD" id="cd07377">
    <property type="entry name" value="WHTH_GntR"/>
    <property type="match status" value="2"/>
</dbReference>
<dbReference type="EMBL" id="BMQD01000010">
    <property type="protein sequence ID" value="GGK72708.1"/>
    <property type="molecule type" value="Genomic_DNA"/>
</dbReference>
<dbReference type="InterPro" id="IPR036390">
    <property type="entry name" value="WH_DNA-bd_sf"/>
</dbReference>
<dbReference type="RefSeq" id="WP_191895708.1">
    <property type="nucleotide sequence ID" value="NZ_BMQD01000010.1"/>
</dbReference>
<dbReference type="SUPFAM" id="SSF46785">
    <property type="entry name" value="Winged helix' DNA-binding domain"/>
    <property type="match status" value="2"/>
</dbReference>
<protein>
    <recommendedName>
        <fullName evidence="4">HTH gntR-type domain-containing protein</fullName>
    </recommendedName>
</protein>
<dbReference type="InterPro" id="IPR050679">
    <property type="entry name" value="Bact_HTH_transcr_reg"/>
</dbReference>